<evidence type="ECO:0000256" key="1">
    <source>
        <dbReference type="SAM" id="Phobius"/>
    </source>
</evidence>
<keyword evidence="1" id="KW-0812">Transmembrane</keyword>
<feature type="transmembrane region" description="Helical" evidence="1">
    <location>
        <begin position="439"/>
        <end position="465"/>
    </location>
</feature>
<dbReference type="EMBL" id="CALNXI010000597">
    <property type="protein sequence ID" value="CAH3029870.1"/>
    <property type="molecule type" value="Genomic_DNA"/>
</dbReference>
<feature type="transmembrane region" description="Helical" evidence="1">
    <location>
        <begin position="289"/>
        <end position="310"/>
    </location>
</feature>
<keyword evidence="3" id="KW-1185">Reference proteome</keyword>
<feature type="transmembrane region" description="Helical" evidence="1">
    <location>
        <begin position="54"/>
        <end position="70"/>
    </location>
</feature>
<proteinExistence type="predicted"/>
<sequence length="481" mass="54856">MHLKKKEKTHKQTMELDKNALAYSATTLAATMMNSIFNFYYVKIFLNVYRISNYWFNIAQVVFLIWNAINDPLFGYFQDSSTWIVLRKRRLAIFYGAPLFAISFLSPWFPWTWLGFTGDWVVGLHLMVSLCFYDGLFTFVLLAQCALFAEISTHQEERQSTLKYSLVASIIGSTALFISTSVYKDESNFHSFQAVCVIVALLSWLLMRYTGLNVQVAVEASTSGNTSDQNGKTSKESIPLITLLRQILTQRSFVCFVAMNFFQVFHVTFGSNFFLIFVEHLIGSNAIPAILYSILTGSVFMLPKLIVLLTSPLLARFGSYKLILWSFYIKVSLPAIVFFAGRNNIWVLYLFLIIDNTLPEATFSLFNLPVSDIIDKDMEKYQRNAPVSSMIFGTNAMFTKPAQSLAPMMVVHILSWYGYKDSQNVKKDKSLSGSTTQELLDAMFSLLCFIPLFVAVVQIVVWKFYPLKKPIKEKDLSKILV</sequence>
<feature type="transmembrane region" description="Helical" evidence="1">
    <location>
        <begin position="123"/>
        <end position="149"/>
    </location>
</feature>
<evidence type="ECO:0000313" key="3">
    <source>
        <dbReference type="Proteomes" id="UP001159427"/>
    </source>
</evidence>
<feature type="transmembrane region" description="Helical" evidence="1">
    <location>
        <begin position="161"/>
        <end position="183"/>
    </location>
</feature>
<keyword evidence="1" id="KW-1133">Transmembrane helix</keyword>
<feature type="transmembrane region" description="Helical" evidence="1">
    <location>
        <begin position="189"/>
        <end position="207"/>
    </location>
</feature>
<dbReference type="Proteomes" id="UP001159427">
    <property type="component" value="Unassembled WGS sequence"/>
</dbReference>
<comment type="caution">
    <text evidence="2">The sequence shown here is derived from an EMBL/GenBank/DDBJ whole genome shotgun (WGS) entry which is preliminary data.</text>
</comment>
<dbReference type="PANTHER" id="PTHR28658">
    <property type="entry name" value="TRANSMEMBRANE PROTEIN 180"/>
    <property type="match status" value="1"/>
</dbReference>
<feature type="transmembrane region" description="Helical" evidence="1">
    <location>
        <begin position="21"/>
        <end position="42"/>
    </location>
</feature>
<protein>
    <recommendedName>
        <fullName evidence="4">Transmembrane protein 180</fullName>
    </recommendedName>
</protein>
<feature type="transmembrane region" description="Helical" evidence="1">
    <location>
        <begin position="91"/>
        <end position="111"/>
    </location>
</feature>
<feature type="transmembrane region" description="Helical" evidence="1">
    <location>
        <begin position="253"/>
        <end position="277"/>
    </location>
</feature>
<reference evidence="2 3" key="1">
    <citation type="submission" date="2022-05" db="EMBL/GenBank/DDBJ databases">
        <authorList>
            <consortium name="Genoscope - CEA"/>
            <person name="William W."/>
        </authorList>
    </citation>
    <scope>NUCLEOTIDE SEQUENCE [LARGE SCALE GENOMIC DNA]</scope>
</reference>
<organism evidence="2 3">
    <name type="scientific">Porites evermanni</name>
    <dbReference type="NCBI Taxonomy" id="104178"/>
    <lineage>
        <taxon>Eukaryota</taxon>
        <taxon>Metazoa</taxon>
        <taxon>Cnidaria</taxon>
        <taxon>Anthozoa</taxon>
        <taxon>Hexacorallia</taxon>
        <taxon>Scleractinia</taxon>
        <taxon>Fungiina</taxon>
        <taxon>Poritidae</taxon>
        <taxon>Porites</taxon>
    </lineage>
</organism>
<name>A0ABN8MMK4_9CNID</name>
<feature type="transmembrane region" description="Helical" evidence="1">
    <location>
        <begin position="322"/>
        <end position="340"/>
    </location>
</feature>
<feature type="transmembrane region" description="Helical" evidence="1">
    <location>
        <begin position="402"/>
        <end position="419"/>
    </location>
</feature>
<evidence type="ECO:0008006" key="4">
    <source>
        <dbReference type="Google" id="ProtNLM"/>
    </source>
</evidence>
<dbReference type="InterPro" id="IPR036259">
    <property type="entry name" value="MFS_trans_sf"/>
</dbReference>
<evidence type="ECO:0000313" key="2">
    <source>
        <dbReference type="EMBL" id="CAH3029870.1"/>
    </source>
</evidence>
<keyword evidence="1" id="KW-0472">Membrane</keyword>
<dbReference type="InterPro" id="IPR040035">
    <property type="entry name" value="TMEM180"/>
</dbReference>
<dbReference type="SUPFAM" id="SSF103473">
    <property type="entry name" value="MFS general substrate transporter"/>
    <property type="match status" value="1"/>
</dbReference>
<dbReference type="PANTHER" id="PTHR28658:SF1">
    <property type="entry name" value="MAJOR FACILITATOR SUPERFAMILY DOMAIN CONTAINING 13B"/>
    <property type="match status" value="1"/>
</dbReference>
<dbReference type="Pfam" id="PF13347">
    <property type="entry name" value="MFS_2"/>
    <property type="match status" value="1"/>
</dbReference>
<gene>
    <name evidence="2" type="ORF">PEVE_00036871</name>
</gene>
<accession>A0ABN8MMK4</accession>